<organism evidence="1 2">
    <name type="scientific">Mediterraneibacter gnavus</name>
    <name type="common">Ruminococcus gnavus</name>
    <dbReference type="NCBI Taxonomy" id="33038"/>
    <lineage>
        <taxon>Bacteria</taxon>
        <taxon>Bacillati</taxon>
        <taxon>Bacillota</taxon>
        <taxon>Clostridia</taxon>
        <taxon>Lachnospirales</taxon>
        <taxon>Lachnospiraceae</taxon>
        <taxon>Mediterraneibacter</taxon>
    </lineage>
</organism>
<accession>A0A2N5PHY0</accession>
<name>A0A2N5PHY0_MEDGN</name>
<protein>
    <submittedName>
        <fullName evidence="1">Uncharacterized protein</fullName>
    </submittedName>
</protein>
<reference evidence="1 2" key="1">
    <citation type="journal article" date="2017" name="Genome Med.">
        <title>A novel Ruminococcus gnavus clade enriched in inflammatory bowel disease patients.</title>
        <authorList>
            <person name="Hall A.B."/>
            <person name="Yassour M."/>
            <person name="Sauk J."/>
            <person name="Garner A."/>
            <person name="Jiang X."/>
            <person name="Arthur T."/>
            <person name="Lagoudas G.K."/>
            <person name="Vatanen T."/>
            <person name="Fornelos N."/>
            <person name="Wilson R."/>
            <person name="Bertha M."/>
            <person name="Cohen M."/>
            <person name="Garber J."/>
            <person name="Khalili H."/>
            <person name="Gevers D."/>
            <person name="Ananthakrishnan A.N."/>
            <person name="Kugathasan S."/>
            <person name="Lander E.S."/>
            <person name="Blainey P."/>
            <person name="Vlamakis H."/>
            <person name="Xavier R.J."/>
            <person name="Huttenhower C."/>
        </authorList>
    </citation>
    <scope>NUCLEOTIDE SEQUENCE [LARGE SCALE GENOMIC DNA]</scope>
    <source>
        <strain evidence="1 2">RJX1124</strain>
    </source>
</reference>
<gene>
    <name evidence="1" type="ORF">CDL26_01410</name>
</gene>
<comment type="caution">
    <text evidence="1">The sequence shown here is derived from an EMBL/GenBank/DDBJ whole genome shotgun (WGS) entry which is preliminary data.</text>
</comment>
<evidence type="ECO:0000313" key="1">
    <source>
        <dbReference type="EMBL" id="PLT74754.1"/>
    </source>
</evidence>
<dbReference type="EMBL" id="NIHS01000002">
    <property type="protein sequence ID" value="PLT74754.1"/>
    <property type="molecule type" value="Genomic_DNA"/>
</dbReference>
<sequence length="191" mass="22219">MSLILVLLASIGIFYIAREIIKSCRECDDKEAEKIIFSYFFGGKNKSFNSDELGRKLEQNISQIIGDQSYMKHCNLARTLDNHGLIFFGENGKLPYIEISVDYKDANEKQRLESILTNKVKNYLEICGLPNDILVHWEKRRDIEFPMLKIEYTKTKEQKDILDRCLAVKQRNILAQYAAVIDDTEEEDLNE</sequence>
<dbReference type="RefSeq" id="WP_101869959.1">
    <property type="nucleotide sequence ID" value="NZ_CACRUK010000039.1"/>
</dbReference>
<proteinExistence type="predicted"/>
<dbReference type="AlphaFoldDB" id="A0A2N5PHY0"/>
<dbReference type="Proteomes" id="UP000234891">
    <property type="component" value="Unassembled WGS sequence"/>
</dbReference>
<evidence type="ECO:0000313" key="2">
    <source>
        <dbReference type="Proteomes" id="UP000234891"/>
    </source>
</evidence>